<organism evidence="1 2">
    <name type="scientific">Acaulospora colombiana</name>
    <dbReference type="NCBI Taxonomy" id="27376"/>
    <lineage>
        <taxon>Eukaryota</taxon>
        <taxon>Fungi</taxon>
        <taxon>Fungi incertae sedis</taxon>
        <taxon>Mucoromycota</taxon>
        <taxon>Glomeromycotina</taxon>
        <taxon>Glomeromycetes</taxon>
        <taxon>Diversisporales</taxon>
        <taxon>Acaulosporaceae</taxon>
        <taxon>Acaulospora</taxon>
    </lineage>
</organism>
<dbReference type="EMBL" id="CAJVPT010003800">
    <property type="protein sequence ID" value="CAG8500405.1"/>
    <property type="molecule type" value="Genomic_DNA"/>
</dbReference>
<sequence length="223" mass="25433">MDDKTRLVCEVGSGGVAGYSETNVDRRERLRKLALETIDLNKDPYFMKNHLGSYECKLCLTLHTNEGSYLAHTQGKKHQTNLARRAAREAKENNNIQPALQAQAKIQYPEIGLDVIPRHRFMSAYEQKIEPPNKAHQYLLFAAEPYETISFKVQSKEIDKGEGKFFTHWDPDSKQFSLQFFFKNDRPGMYSEGIPPGMERAPIANPLNPYNAPAMRGPTYVHG</sequence>
<dbReference type="Proteomes" id="UP000789525">
    <property type="component" value="Unassembled WGS sequence"/>
</dbReference>
<comment type="caution">
    <text evidence="1">The sequence shown here is derived from an EMBL/GenBank/DDBJ whole genome shotgun (WGS) entry which is preliminary data.</text>
</comment>
<accession>A0ACA9L1F1</accession>
<reference evidence="1" key="1">
    <citation type="submission" date="2021-06" db="EMBL/GenBank/DDBJ databases">
        <authorList>
            <person name="Kallberg Y."/>
            <person name="Tangrot J."/>
            <person name="Rosling A."/>
        </authorList>
    </citation>
    <scope>NUCLEOTIDE SEQUENCE</scope>
    <source>
        <strain evidence="1">CL356</strain>
    </source>
</reference>
<evidence type="ECO:0000313" key="2">
    <source>
        <dbReference type="Proteomes" id="UP000789525"/>
    </source>
</evidence>
<name>A0ACA9L1F1_9GLOM</name>
<gene>
    <name evidence="1" type="ORF">ACOLOM_LOCUS2772</name>
</gene>
<keyword evidence="2" id="KW-1185">Reference proteome</keyword>
<protein>
    <submittedName>
        <fullName evidence="1">6128_t:CDS:1</fullName>
    </submittedName>
</protein>
<proteinExistence type="predicted"/>
<evidence type="ECO:0000313" key="1">
    <source>
        <dbReference type="EMBL" id="CAG8500405.1"/>
    </source>
</evidence>